<keyword evidence="4" id="KW-0418">Kinase</keyword>
<organism evidence="8 9">
    <name type="scientific">Populus tomentosa</name>
    <name type="common">Chinese white poplar</name>
    <dbReference type="NCBI Taxonomy" id="118781"/>
    <lineage>
        <taxon>Eukaryota</taxon>
        <taxon>Viridiplantae</taxon>
        <taxon>Streptophyta</taxon>
        <taxon>Embryophyta</taxon>
        <taxon>Tracheophyta</taxon>
        <taxon>Spermatophyta</taxon>
        <taxon>Magnoliopsida</taxon>
        <taxon>eudicotyledons</taxon>
        <taxon>Gunneridae</taxon>
        <taxon>Pentapetalae</taxon>
        <taxon>rosids</taxon>
        <taxon>fabids</taxon>
        <taxon>Malpighiales</taxon>
        <taxon>Salicaceae</taxon>
        <taxon>Saliceae</taxon>
        <taxon>Populus</taxon>
    </lineage>
</organism>
<evidence type="ECO:0000256" key="4">
    <source>
        <dbReference type="ARBA" id="ARBA00022777"/>
    </source>
</evidence>
<dbReference type="PROSITE" id="PS50011">
    <property type="entry name" value="PROTEIN_KINASE_DOM"/>
    <property type="match status" value="1"/>
</dbReference>
<evidence type="ECO:0000259" key="7">
    <source>
        <dbReference type="PROSITE" id="PS50011"/>
    </source>
</evidence>
<sequence>MIVIATVVSSLAVAVALLLFCFLVISFVKTDPKKSRELDWPKRANIISGTARGLQYLHEDSRLKIVHRDMKASNILLDDQMNPKISDFGTARIFRGNQLEANTNKVVGTFGYMAPEYALEGIISTKSDVYSFGILLLEIITGKKNRGFYSQYQAQSLLLHAWQLWNEGTGKELIDRNIIDSCPVSEALRWIHIALLCVQDDPARRPTMSLVVLMLGSNAVNLPQPSAGPKSLVKFTSILSRQSSASLSGSSFLASDHSTASVLLGS</sequence>
<gene>
    <name evidence="8" type="ORF">POTOM_040507</name>
</gene>
<keyword evidence="6" id="KW-0812">Transmembrane</keyword>
<accession>A0A8X7YU83</accession>
<dbReference type="GO" id="GO:0005524">
    <property type="term" value="F:ATP binding"/>
    <property type="evidence" value="ECO:0007669"/>
    <property type="project" value="UniProtKB-KW"/>
</dbReference>
<dbReference type="PANTHER" id="PTHR27002">
    <property type="entry name" value="RECEPTOR-LIKE SERINE/THREONINE-PROTEIN KINASE SD1-8"/>
    <property type="match status" value="1"/>
</dbReference>
<dbReference type="SMART" id="SM00220">
    <property type="entry name" value="S_TKc"/>
    <property type="match status" value="1"/>
</dbReference>
<dbReference type="Proteomes" id="UP000886885">
    <property type="component" value="Chromosome 11D"/>
</dbReference>
<evidence type="ECO:0000313" key="9">
    <source>
        <dbReference type="Proteomes" id="UP000886885"/>
    </source>
</evidence>
<dbReference type="GO" id="GO:0005886">
    <property type="term" value="C:plasma membrane"/>
    <property type="evidence" value="ECO:0007669"/>
    <property type="project" value="TreeGrafter"/>
</dbReference>
<dbReference type="PROSITE" id="PS00108">
    <property type="entry name" value="PROTEIN_KINASE_ST"/>
    <property type="match status" value="1"/>
</dbReference>
<keyword evidence="2" id="KW-0808">Transferase</keyword>
<feature type="transmembrane region" description="Helical" evidence="6">
    <location>
        <begin position="6"/>
        <end position="28"/>
    </location>
</feature>
<keyword evidence="5" id="KW-0067">ATP-binding</keyword>
<keyword evidence="6" id="KW-1133">Transmembrane helix</keyword>
<evidence type="ECO:0000256" key="5">
    <source>
        <dbReference type="ARBA" id="ARBA00022840"/>
    </source>
</evidence>
<keyword evidence="1" id="KW-0723">Serine/threonine-protein kinase</keyword>
<dbReference type="EMBL" id="JAAWWB010000022">
    <property type="protein sequence ID" value="KAG6754713.1"/>
    <property type="molecule type" value="Genomic_DNA"/>
</dbReference>
<dbReference type="GO" id="GO:0004674">
    <property type="term" value="F:protein serine/threonine kinase activity"/>
    <property type="evidence" value="ECO:0007669"/>
    <property type="project" value="UniProtKB-KW"/>
</dbReference>
<dbReference type="InterPro" id="IPR008271">
    <property type="entry name" value="Ser/Thr_kinase_AS"/>
</dbReference>
<proteinExistence type="predicted"/>
<dbReference type="OrthoDB" id="4062651at2759"/>
<evidence type="ECO:0000256" key="1">
    <source>
        <dbReference type="ARBA" id="ARBA00022527"/>
    </source>
</evidence>
<dbReference type="PANTHER" id="PTHR27002:SF804">
    <property type="entry name" value="OS02G0710500 PROTEIN"/>
    <property type="match status" value="1"/>
</dbReference>
<keyword evidence="6" id="KW-0472">Membrane</keyword>
<name>A0A8X7YU83_POPTO</name>
<dbReference type="Pfam" id="PF00069">
    <property type="entry name" value="Pkinase"/>
    <property type="match status" value="1"/>
</dbReference>
<dbReference type="InterPro" id="IPR000719">
    <property type="entry name" value="Prot_kinase_dom"/>
</dbReference>
<feature type="domain" description="Protein kinase" evidence="7">
    <location>
        <begin position="1"/>
        <end position="220"/>
    </location>
</feature>
<evidence type="ECO:0000256" key="3">
    <source>
        <dbReference type="ARBA" id="ARBA00022741"/>
    </source>
</evidence>
<dbReference type="AlphaFoldDB" id="A0A8X7YU83"/>
<evidence type="ECO:0000256" key="6">
    <source>
        <dbReference type="SAM" id="Phobius"/>
    </source>
</evidence>
<keyword evidence="3" id="KW-0547">Nucleotide-binding</keyword>
<keyword evidence="9" id="KW-1185">Reference proteome</keyword>
<dbReference type="FunFam" id="1.10.510.10:FF:001697">
    <property type="entry name" value="Uncharacterized protein"/>
    <property type="match status" value="1"/>
</dbReference>
<reference evidence="8" key="1">
    <citation type="journal article" date="2020" name="bioRxiv">
        <title>Hybrid origin of Populus tomentosa Carr. identified through genome sequencing and phylogenomic analysis.</title>
        <authorList>
            <person name="An X."/>
            <person name="Gao K."/>
            <person name="Chen Z."/>
            <person name="Li J."/>
            <person name="Yang X."/>
            <person name="Yang X."/>
            <person name="Zhou J."/>
            <person name="Guo T."/>
            <person name="Zhao T."/>
            <person name="Huang S."/>
            <person name="Miao D."/>
            <person name="Khan W.U."/>
            <person name="Rao P."/>
            <person name="Ye M."/>
            <person name="Lei B."/>
            <person name="Liao W."/>
            <person name="Wang J."/>
            <person name="Ji L."/>
            <person name="Li Y."/>
            <person name="Guo B."/>
            <person name="Mustafa N.S."/>
            <person name="Li S."/>
            <person name="Yun Q."/>
            <person name="Keller S.R."/>
            <person name="Mao J."/>
            <person name="Zhang R."/>
            <person name="Strauss S.H."/>
        </authorList>
    </citation>
    <scope>NUCLEOTIDE SEQUENCE</scope>
    <source>
        <strain evidence="8">GM15</strain>
        <tissue evidence="8">Leaf</tissue>
    </source>
</reference>
<evidence type="ECO:0000256" key="2">
    <source>
        <dbReference type="ARBA" id="ARBA00022679"/>
    </source>
</evidence>
<protein>
    <recommendedName>
        <fullName evidence="7">Protein kinase domain-containing protein</fullName>
    </recommendedName>
</protein>
<comment type="caution">
    <text evidence="8">The sequence shown here is derived from an EMBL/GenBank/DDBJ whole genome shotgun (WGS) entry which is preliminary data.</text>
</comment>
<evidence type="ECO:0000313" key="8">
    <source>
        <dbReference type="EMBL" id="KAG6754713.1"/>
    </source>
</evidence>